<organism evidence="1 2">
    <name type="scientific">Trinickia dinghuensis</name>
    <dbReference type="NCBI Taxonomy" id="2291023"/>
    <lineage>
        <taxon>Bacteria</taxon>
        <taxon>Pseudomonadati</taxon>
        <taxon>Pseudomonadota</taxon>
        <taxon>Betaproteobacteria</taxon>
        <taxon>Burkholderiales</taxon>
        <taxon>Burkholderiaceae</taxon>
        <taxon>Trinickia</taxon>
    </lineage>
</organism>
<protein>
    <submittedName>
        <fullName evidence="1">Uncharacterized protein</fullName>
    </submittedName>
</protein>
<dbReference type="PROSITE" id="PS00101">
    <property type="entry name" value="HEXAPEP_TRANSFERASES"/>
    <property type="match status" value="1"/>
</dbReference>
<reference evidence="1 2" key="1">
    <citation type="submission" date="2018-08" db="EMBL/GenBank/DDBJ databases">
        <title>Paraburkholderia sp. DHOM06 isolated from forest soil.</title>
        <authorList>
            <person name="Gao Z.-H."/>
            <person name="Qiu L.-H."/>
        </authorList>
    </citation>
    <scope>NUCLEOTIDE SEQUENCE [LARGE SCALE GENOMIC DNA]</scope>
    <source>
        <strain evidence="1 2">DHOM06</strain>
    </source>
</reference>
<dbReference type="EMBL" id="QRGA01000001">
    <property type="protein sequence ID" value="RDV00792.1"/>
    <property type="molecule type" value="Genomic_DNA"/>
</dbReference>
<gene>
    <name evidence="1" type="ORF">DWV00_03325</name>
</gene>
<dbReference type="InterPro" id="IPR018357">
    <property type="entry name" value="Hexapep_transf_CS"/>
</dbReference>
<evidence type="ECO:0000313" key="1">
    <source>
        <dbReference type="EMBL" id="RDV00792.1"/>
    </source>
</evidence>
<accession>A0A3D8K830</accession>
<dbReference type="AlphaFoldDB" id="A0A3D8K830"/>
<dbReference type="Proteomes" id="UP000256838">
    <property type="component" value="Unassembled WGS sequence"/>
</dbReference>
<sequence>MVVAGDDAGVDDAGVEPVVVAAGVEAAVGLEAAVGVEAALGLEAAVAAAAGLLPDVPPPHAATRIADEATPSIKICFFIFFYLIGFKEIHTERVSNARLP</sequence>
<dbReference type="GO" id="GO:0016740">
    <property type="term" value="F:transferase activity"/>
    <property type="evidence" value="ECO:0007669"/>
    <property type="project" value="InterPro"/>
</dbReference>
<comment type="caution">
    <text evidence="1">The sequence shown here is derived from an EMBL/GenBank/DDBJ whole genome shotgun (WGS) entry which is preliminary data.</text>
</comment>
<evidence type="ECO:0000313" key="2">
    <source>
        <dbReference type="Proteomes" id="UP000256838"/>
    </source>
</evidence>
<name>A0A3D8K830_9BURK</name>
<keyword evidence="2" id="KW-1185">Reference proteome</keyword>
<proteinExistence type="predicted"/>